<feature type="domain" description="Mechanosensitive ion channel MscS" evidence="8">
    <location>
        <begin position="117"/>
        <end position="180"/>
    </location>
</feature>
<evidence type="ECO:0000256" key="4">
    <source>
        <dbReference type="ARBA" id="ARBA00022692"/>
    </source>
</evidence>
<feature type="transmembrane region" description="Helical" evidence="7">
    <location>
        <begin position="12"/>
        <end position="35"/>
    </location>
</feature>
<dbReference type="EMBL" id="DRTT01000019">
    <property type="protein sequence ID" value="HHF98000.1"/>
    <property type="molecule type" value="Genomic_DNA"/>
</dbReference>
<keyword evidence="5 7" id="KW-1133">Transmembrane helix</keyword>
<reference evidence="10" key="1">
    <citation type="journal article" date="2020" name="mSystems">
        <title>Genome- and Community-Level Interaction Insights into Carbon Utilization and Element Cycling Functions of Hydrothermarchaeota in Hydrothermal Sediment.</title>
        <authorList>
            <person name="Zhou Z."/>
            <person name="Liu Y."/>
            <person name="Xu W."/>
            <person name="Pan J."/>
            <person name="Luo Z.H."/>
            <person name="Li M."/>
        </authorList>
    </citation>
    <scope>NUCLEOTIDE SEQUENCE [LARGE SCALE GENOMIC DNA]</scope>
    <source>
        <strain evidence="10">HyVt-92</strain>
    </source>
</reference>
<dbReference type="GO" id="GO:0008381">
    <property type="term" value="F:mechanosensitive monoatomic ion channel activity"/>
    <property type="evidence" value="ECO:0007669"/>
    <property type="project" value="InterPro"/>
</dbReference>
<dbReference type="Pfam" id="PF21088">
    <property type="entry name" value="MS_channel_1st"/>
    <property type="match status" value="1"/>
</dbReference>
<evidence type="ECO:0000256" key="2">
    <source>
        <dbReference type="ARBA" id="ARBA00008017"/>
    </source>
</evidence>
<name>A0A7V5HXZ9_UNCAE</name>
<evidence type="ECO:0000256" key="1">
    <source>
        <dbReference type="ARBA" id="ARBA00004651"/>
    </source>
</evidence>
<keyword evidence="3" id="KW-1003">Cell membrane</keyword>
<protein>
    <submittedName>
        <fullName evidence="10">Mechanosensitive ion channel</fullName>
    </submittedName>
</protein>
<dbReference type="SUPFAM" id="SSF82861">
    <property type="entry name" value="Mechanosensitive channel protein MscS (YggB), transmembrane region"/>
    <property type="match status" value="1"/>
</dbReference>
<dbReference type="GO" id="GO:0005886">
    <property type="term" value="C:plasma membrane"/>
    <property type="evidence" value="ECO:0007669"/>
    <property type="project" value="UniProtKB-SubCell"/>
</dbReference>
<dbReference type="InterPro" id="IPR010920">
    <property type="entry name" value="LSM_dom_sf"/>
</dbReference>
<accession>A0A7V5HXZ9</accession>
<evidence type="ECO:0000256" key="7">
    <source>
        <dbReference type="SAM" id="Phobius"/>
    </source>
</evidence>
<dbReference type="Proteomes" id="UP000886070">
    <property type="component" value="Unassembled WGS sequence"/>
</dbReference>
<dbReference type="InterPro" id="IPR023408">
    <property type="entry name" value="MscS_beta-dom_sf"/>
</dbReference>
<evidence type="ECO:0000256" key="6">
    <source>
        <dbReference type="ARBA" id="ARBA00023136"/>
    </source>
</evidence>
<dbReference type="PANTHER" id="PTHR30460:SF0">
    <property type="entry name" value="MODERATE CONDUCTANCE MECHANOSENSITIVE CHANNEL YBIO"/>
    <property type="match status" value="1"/>
</dbReference>
<organism evidence="10">
    <name type="scientific">Aerophobetes bacterium</name>
    <dbReference type="NCBI Taxonomy" id="2030807"/>
    <lineage>
        <taxon>Bacteria</taxon>
        <taxon>Candidatus Aerophobota</taxon>
    </lineage>
</organism>
<dbReference type="Gene3D" id="1.10.287.1260">
    <property type="match status" value="1"/>
</dbReference>
<feature type="transmembrane region" description="Helical" evidence="7">
    <location>
        <begin position="96"/>
        <end position="118"/>
    </location>
</feature>
<dbReference type="PANTHER" id="PTHR30460">
    <property type="entry name" value="MODERATE CONDUCTANCE MECHANOSENSITIVE CHANNEL YBIO"/>
    <property type="match status" value="1"/>
</dbReference>
<comment type="similarity">
    <text evidence="2">Belongs to the MscS (TC 1.A.23) family.</text>
</comment>
<evidence type="ECO:0000256" key="3">
    <source>
        <dbReference type="ARBA" id="ARBA00022475"/>
    </source>
</evidence>
<dbReference type="AlphaFoldDB" id="A0A7V5HXZ9"/>
<dbReference type="Pfam" id="PF00924">
    <property type="entry name" value="MS_channel_2nd"/>
    <property type="match status" value="1"/>
</dbReference>
<keyword evidence="4 7" id="KW-0812">Transmembrane</keyword>
<comment type="caution">
    <text evidence="10">The sequence shown here is derived from an EMBL/GenBank/DDBJ whole genome shotgun (WGS) entry which is preliminary data.</text>
</comment>
<evidence type="ECO:0000259" key="8">
    <source>
        <dbReference type="Pfam" id="PF00924"/>
    </source>
</evidence>
<feature type="domain" description="Mechanosensitive ion channel transmembrane helices 2/3" evidence="9">
    <location>
        <begin position="75"/>
        <end position="114"/>
    </location>
</feature>
<sequence>MIFQNFLSNLTTWVFVHGIKVGAILIGAFVVCRMVKVFISKYLRASLERGLKFKEVKIEVEEKRLKTLQDVSYSIFKTVIWLIAVVTILPEVGVNIGPFLASIGVVGLALGLGARSLIQDYLSGIFILLEDQYRVGEEIEIAGRKGKVKDFNLRRTVIEDAEGTLHYIPNSQIRTASNFSRK</sequence>
<gene>
    <name evidence="10" type="ORF">ENL39_00725</name>
</gene>
<dbReference type="InterPro" id="IPR006685">
    <property type="entry name" value="MscS_channel_2nd"/>
</dbReference>
<dbReference type="InterPro" id="IPR045276">
    <property type="entry name" value="YbiO_bact"/>
</dbReference>
<keyword evidence="6 7" id="KW-0472">Membrane</keyword>
<evidence type="ECO:0000313" key="10">
    <source>
        <dbReference type="EMBL" id="HHF98000.1"/>
    </source>
</evidence>
<dbReference type="InterPro" id="IPR011014">
    <property type="entry name" value="MscS_channel_TM-2"/>
</dbReference>
<dbReference type="Gene3D" id="2.30.30.60">
    <property type="match status" value="1"/>
</dbReference>
<dbReference type="SUPFAM" id="SSF50182">
    <property type="entry name" value="Sm-like ribonucleoproteins"/>
    <property type="match status" value="1"/>
</dbReference>
<evidence type="ECO:0000256" key="5">
    <source>
        <dbReference type="ARBA" id="ARBA00022989"/>
    </source>
</evidence>
<dbReference type="InterPro" id="IPR049142">
    <property type="entry name" value="MS_channel_1st"/>
</dbReference>
<evidence type="ECO:0000259" key="9">
    <source>
        <dbReference type="Pfam" id="PF21088"/>
    </source>
</evidence>
<comment type="subcellular location">
    <subcellularLocation>
        <location evidence="1">Cell membrane</location>
        <topology evidence="1">Multi-pass membrane protein</topology>
    </subcellularLocation>
</comment>
<proteinExistence type="inferred from homology"/>
<feature type="transmembrane region" description="Helical" evidence="7">
    <location>
        <begin position="71"/>
        <end position="90"/>
    </location>
</feature>